<protein>
    <recommendedName>
        <fullName evidence="2 9">Lysophospholipase</fullName>
        <ecNumber evidence="2 9">3.1.1.5</ecNumber>
    </recommendedName>
</protein>
<dbReference type="PANTHER" id="PTHR10728:SF33">
    <property type="entry name" value="LYSOPHOSPHOLIPASE 1-RELATED"/>
    <property type="match status" value="1"/>
</dbReference>
<name>A0AAV5QHA3_9ASCO</name>
<evidence type="ECO:0000256" key="1">
    <source>
        <dbReference type="ARBA" id="ARBA00008780"/>
    </source>
</evidence>
<comment type="catalytic activity">
    <reaction evidence="9">
        <text>a 1-acyl-sn-glycero-3-phosphocholine + H2O = sn-glycerol 3-phosphocholine + a fatty acid + H(+)</text>
        <dbReference type="Rhea" id="RHEA:15177"/>
        <dbReference type="ChEBI" id="CHEBI:15377"/>
        <dbReference type="ChEBI" id="CHEBI:15378"/>
        <dbReference type="ChEBI" id="CHEBI:16870"/>
        <dbReference type="ChEBI" id="CHEBI:28868"/>
        <dbReference type="ChEBI" id="CHEBI:58168"/>
        <dbReference type="EC" id="3.1.1.5"/>
    </reaction>
</comment>
<evidence type="ECO:0000256" key="6">
    <source>
        <dbReference type="ARBA" id="ARBA00023098"/>
    </source>
</evidence>
<dbReference type="GO" id="GO:0004622">
    <property type="term" value="F:phosphatidylcholine lysophospholipase activity"/>
    <property type="evidence" value="ECO:0007669"/>
    <property type="project" value="UniProtKB-EC"/>
</dbReference>
<dbReference type="InterPro" id="IPR002642">
    <property type="entry name" value="LysoPLipase_cat_dom"/>
</dbReference>
<keyword evidence="4 8" id="KW-0378">Hydrolase</keyword>
<feature type="chain" id="PRO_5043096328" description="Lysophospholipase" evidence="9">
    <location>
        <begin position="25"/>
        <end position="635"/>
    </location>
</feature>
<evidence type="ECO:0000256" key="8">
    <source>
        <dbReference type="PROSITE-ProRule" id="PRU00555"/>
    </source>
</evidence>
<dbReference type="Proteomes" id="UP001360560">
    <property type="component" value="Unassembled WGS sequence"/>
</dbReference>
<evidence type="ECO:0000313" key="12">
    <source>
        <dbReference type="Proteomes" id="UP001360560"/>
    </source>
</evidence>
<sequence length="635" mass="68903">MIYISVLLKVLILSLLSFTTNVLGGYSPTHVSCPSNKTLVRQGTGLSHDEKTWLAKRHSITTPNLKAFLQTKTNLTAAEINGVFQNNSSDINVGIALSGGGYRAMLTGAGELSALDNRTVGAFEHGLGGLLESTTYISGLSGGNWLTGSLSMNDWISVQDIIDNKYDIWDLENSIFLPEGLHPIKTYEVFRNISLDVEAKKNAGFNTSLTDVWARSLARGFFESSGDYGADVCWSSLRDKSVFVNGEMPFPITVSDGRYPGTKLVSSNSTNFEFNAFEMGSWDPTVDAFVDTKYLGTELDNGVVKGDNSQCVQGYDNAGFIMGTSSTLFNLMVAKLENTEIHLIKSLKMKFVNFIKNLSSDNDDISIISPNPFFNTHYYNTSSSISQSDSLFLVDGGEDGQNIPFTPLIQPAREVDIIMAFDNGNNLNGLPDGTAMAATYDRQFSDVGVLGTFPYVPDQATFLANGLTSKPTFFGCDASNLTSLVGSDDHGHVPPLVVYVANRPYSYWSNTSTTKMSYTEQEKLAMITNGFEIASRNNLTSDAAAADWATCVGCAVIRRSQERQGVAQSDTCQKCFSEYCWNGKTANTTISASQLMETLGSPATTTQKKEGSKVKSLLQGIAKKIFPNLSTGMGV</sequence>
<dbReference type="GO" id="GO:0004623">
    <property type="term" value="F:phospholipase A2 activity"/>
    <property type="evidence" value="ECO:0007669"/>
    <property type="project" value="TreeGrafter"/>
</dbReference>
<evidence type="ECO:0000256" key="7">
    <source>
        <dbReference type="ARBA" id="ARBA00023180"/>
    </source>
</evidence>
<dbReference type="GO" id="GO:0046475">
    <property type="term" value="P:glycerophospholipid catabolic process"/>
    <property type="evidence" value="ECO:0007669"/>
    <property type="project" value="TreeGrafter"/>
</dbReference>
<dbReference type="PANTHER" id="PTHR10728">
    <property type="entry name" value="CYTOSOLIC PHOSPHOLIPASE A2"/>
    <property type="match status" value="1"/>
</dbReference>
<comment type="caution">
    <text evidence="11">The sequence shown here is derived from an EMBL/GenBank/DDBJ whole genome shotgun (WGS) entry which is preliminary data.</text>
</comment>
<proteinExistence type="inferred from homology"/>
<dbReference type="GeneID" id="90072212"/>
<evidence type="ECO:0000256" key="9">
    <source>
        <dbReference type="RuleBase" id="RU362103"/>
    </source>
</evidence>
<dbReference type="EMBL" id="BTFZ01000002">
    <property type="protein sequence ID" value="GMM34233.1"/>
    <property type="molecule type" value="Genomic_DNA"/>
</dbReference>
<dbReference type="GO" id="GO:0005783">
    <property type="term" value="C:endoplasmic reticulum"/>
    <property type="evidence" value="ECO:0007669"/>
    <property type="project" value="TreeGrafter"/>
</dbReference>
<evidence type="ECO:0000256" key="5">
    <source>
        <dbReference type="ARBA" id="ARBA00022963"/>
    </source>
</evidence>
<feature type="domain" description="PLA2c" evidence="10">
    <location>
        <begin position="32"/>
        <end position="586"/>
    </location>
</feature>
<dbReference type="RefSeq" id="XP_064851233.1">
    <property type="nucleotide sequence ID" value="XM_064995161.1"/>
</dbReference>
<dbReference type="GO" id="GO:0005829">
    <property type="term" value="C:cytosol"/>
    <property type="evidence" value="ECO:0007669"/>
    <property type="project" value="TreeGrafter"/>
</dbReference>
<dbReference type="EC" id="3.1.1.5" evidence="2 9"/>
<dbReference type="GO" id="GO:0005576">
    <property type="term" value="C:extracellular region"/>
    <property type="evidence" value="ECO:0007669"/>
    <property type="project" value="TreeGrafter"/>
</dbReference>
<keyword evidence="3 9" id="KW-0732">Signal</keyword>
<dbReference type="SUPFAM" id="SSF52151">
    <property type="entry name" value="FabD/lysophospholipase-like"/>
    <property type="match status" value="1"/>
</dbReference>
<organism evidence="11 12">
    <name type="scientific">Saccharomycopsis crataegensis</name>
    <dbReference type="NCBI Taxonomy" id="43959"/>
    <lineage>
        <taxon>Eukaryota</taxon>
        <taxon>Fungi</taxon>
        <taxon>Dikarya</taxon>
        <taxon>Ascomycota</taxon>
        <taxon>Saccharomycotina</taxon>
        <taxon>Saccharomycetes</taxon>
        <taxon>Saccharomycopsidaceae</taxon>
        <taxon>Saccharomycopsis</taxon>
    </lineage>
</organism>
<keyword evidence="7" id="KW-0325">Glycoprotein</keyword>
<dbReference type="InterPro" id="IPR016035">
    <property type="entry name" value="Acyl_Trfase/lysoPLipase"/>
</dbReference>
<dbReference type="SMART" id="SM00022">
    <property type="entry name" value="PLAc"/>
    <property type="match status" value="1"/>
</dbReference>
<keyword evidence="6 8" id="KW-0443">Lipid metabolism</keyword>
<dbReference type="FunFam" id="3.40.1090.10:FF:000010">
    <property type="entry name" value="Lysophospholipase"/>
    <property type="match status" value="1"/>
</dbReference>
<evidence type="ECO:0000313" key="11">
    <source>
        <dbReference type="EMBL" id="GMM34233.1"/>
    </source>
</evidence>
<evidence type="ECO:0000259" key="10">
    <source>
        <dbReference type="PROSITE" id="PS51210"/>
    </source>
</evidence>
<dbReference type="Gene3D" id="3.40.1090.10">
    <property type="entry name" value="Cytosolic phospholipase A2 catalytic domain"/>
    <property type="match status" value="1"/>
</dbReference>
<feature type="signal peptide" evidence="9">
    <location>
        <begin position="1"/>
        <end position="24"/>
    </location>
</feature>
<keyword evidence="12" id="KW-1185">Reference proteome</keyword>
<dbReference type="AlphaFoldDB" id="A0AAV5QHA3"/>
<dbReference type="PROSITE" id="PS51210">
    <property type="entry name" value="PLA2C"/>
    <property type="match status" value="1"/>
</dbReference>
<gene>
    <name evidence="11" type="ORF">DASC09_015580</name>
</gene>
<comment type="similarity">
    <text evidence="1 9">Belongs to the lysophospholipase family.</text>
</comment>
<evidence type="ECO:0000256" key="3">
    <source>
        <dbReference type="ARBA" id="ARBA00022729"/>
    </source>
</evidence>
<evidence type="ECO:0000256" key="4">
    <source>
        <dbReference type="ARBA" id="ARBA00022801"/>
    </source>
</evidence>
<dbReference type="Pfam" id="PF01735">
    <property type="entry name" value="PLA2_B"/>
    <property type="match status" value="1"/>
</dbReference>
<keyword evidence="5 8" id="KW-0442">Lipid degradation</keyword>
<evidence type="ECO:0000256" key="2">
    <source>
        <dbReference type="ARBA" id="ARBA00013274"/>
    </source>
</evidence>
<accession>A0AAV5QHA3</accession>
<reference evidence="11 12" key="1">
    <citation type="journal article" date="2023" name="Elife">
        <title>Identification of key yeast species and microbe-microbe interactions impacting larval growth of Drosophila in the wild.</title>
        <authorList>
            <person name="Mure A."/>
            <person name="Sugiura Y."/>
            <person name="Maeda R."/>
            <person name="Honda K."/>
            <person name="Sakurai N."/>
            <person name="Takahashi Y."/>
            <person name="Watada M."/>
            <person name="Katoh T."/>
            <person name="Gotoh A."/>
            <person name="Gotoh Y."/>
            <person name="Taniguchi I."/>
            <person name="Nakamura K."/>
            <person name="Hayashi T."/>
            <person name="Katayama T."/>
            <person name="Uemura T."/>
            <person name="Hattori Y."/>
        </authorList>
    </citation>
    <scope>NUCLEOTIDE SEQUENCE [LARGE SCALE GENOMIC DNA]</scope>
    <source>
        <strain evidence="11 12">SC-9</strain>
    </source>
</reference>
<dbReference type="GO" id="GO:0005886">
    <property type="term" value="C:plasma membrane"/>
    <property type="evidence" value="ECO:0007669"/>
    <property type="project" value="TreeGrafter"/>
</dbReference>